<dbReference type="AlphaFoldDB" id="A0A1T4JLX2"/>
<dbReference type="InterPro" id="IPR043519">
    <property type="entry name" value="NT_sf"/>
</dbReference>
<dbReference type="STRING" id="1121925.SAMN02746011_00145"/>
<dbReference type="OrthoDB" id="9776406at2"/>
<dbReference type="RefSeq" id="WP_078755024.1">
    <property type="nucleotide sequence ID" value="NZ_FUWO01000001.1"/>
</dbReference>
<dbReference type="EMBL" id="FUWO01000001">
    <property type="protein sequence ID" value="SJZ31186.1"/>
    <property type="molecule type" value="Genomic_DNA"/>
</dbReference>
<dbReference type="InterPro" id="IPR007530">
    <property type="entry name" value="Aminoglycoside_adenylylTfrase"/>
</dbReference>
<evidence type="ECO:0000313" key="1">
    <source>
        <dbReference type="EMBL" id="SJZ31186.1"/>
    </source>
</evidence>
<proteinExistence type="predicted"/>
<reference evidence="2" key="1">
    <citation type="submission" date="2017-02" db="EMBL/GenBank/DDBJ databases">
        <authorList>
            <person name="Varghese N."/>
            <person name="Submissions S."/>
        </authorList>
    </citation>
    <scope>NUCLEOTIDE SEQUENCE [LARGE SCALE GENOMIC DNA]</scope>
    <source>
        <strain evidence="2">DSM 15739</strain>
    </source>
</reference>
<organism evidence="1 2">
    <name type="scientific">Globicatella sulfidifaciens DSM 15739</name>
    <dbReference type="NCBI Taxonomy" id="1121925"/>
    <lineage>
        <taxon>Bacteria</taxon>
        <taxon>Bacillati</taxon>
        <taxon>Bacillota</taxon>
        <taxon>Bacilli</taxon>
        <taxon>Lactobacillales</taxon>
        <taxon>Aerococcaceae</taxon>
        <taxon>Globicatella</taxon>
    </lineage>
</organism>
<keyword evidence="1" id="KW-0548">Nucleotidyltransferase</keyword>
<dbReference type="Gene3D" id="1.20.120.330">
    <property type="entry name" value="Nucleotidyltransferases domain 2"/>
    <property type="match status" value="1"/>
</dbReference>
<dbReference type="SUPFAM" id="SSF81301">
    <property type="entry name" value="Nucleotidyltransferase"/>
    <property type="match status" value="1"/>
</dbReference>
<dbReference type="Gene3D" id="3.30.460.10">
    <property type="entry name" value="Beta Polymerase, domain 2"/>
    <property type="match status" value="1"/>
</dbReference>
<dbReference type="SUPFAM" id="SSF81631">
    <property type="entry name" value="PAP/OAS1 substrate-binding domain"/>
    <property type="match status" value="1"/>
</dbReference>
<accession>A0A1T4JLX2</accession>
<protein>
    <submittedName>
        <fullName evidence="1">Aminoglycoside 6-adenylyltransferase</fullName>
    </submittedName>
</protein>
<gene>
    <name evidence="1" type="ORF">SAMN02746011_00145</name>
</gene>
<name>A0A1T4JLX2_9LACT</name>
<sequence length="283" mass="33154">MRNSNQVFDLLTKIVTADERIRVMTLEGSRVNPNVKQDPWQDYDITFLVTDVESYLTSDKWLEKFGERIFVQKPEGMSLYPPDFPNGWFSYLMLFPDGIKIDLTLVPIADSQLYFEQDPLIQILIDKDGQFQTPLEPTDEMFWVQAPSAQHVEDCANEFYFVSTYVKKGLLRKELLYANGLLEQILRPELLRMLGYLVGARAGFPINLNKQMKRLPQLLSADETQRLYQTYRLESLEQTQIVLNEMMVFFEEVLQEVCQLMDYPAPNFYETIKLYHQTLETVV</sequence>
<dbReference type="Pfam" id="PF04439">
    <property type="entry name" value="Adenyl_transf"/>
    <property type="match status" value="1"/>
</dbReference>
<keyword evidence="1" id="KW-0808">Transferase</keyword>
<dbReference type="Proteomes" id="UP000189941">
    <property type="component" value="Unassembled WGS sequence"/>
</dbReference>
<keyword evidence="2" id="KW-1185">Reference proteome</keyword>
<evidence type="ECO:0000313" key="2">
    <source>
        <dbReference type="Proteomes" id="UP000189941"/>
    </source>
</evidence>
<dbReference type="GO" id="GO:0016779">
    <property type="term" value="F:nucleotidyltransferase activity"/>
    <property type="evidence" value="ECO:0007669"/>
    <property type="project" value="UniProtKB-KW"/>
</dbReference>